<protein>
    <submittedName>
        <fullName evidence="1">Small nuclear ribonucleoprotein (SnRNP)-like protein</fullName>
    </submittedName>
</protein>
<organism evidence="1 2">
    <name type="scientific">Paenarthrobacter ilicis</name>
    <dbReference type="NCBI Taxonomy" id="43665"/>
    <lineage>
        <taxon>Bacteria</taxon>
        <taxon>Bacillati</taxon>
        <taxon>Actinomycetota</taxon>
        <taxon>Actinomycetes</taxon>
        <taxon>Micrococcales</taxon>
        <taxon>Micrococcaceae</taxon>
        <taxon>Paenarthrobacter</taxon>
    </lineage>
</organism>
<proteinExistence type="predicted"/>
<dbReference type="EMBL" id="JAAOZD010000001">
    <property type="protein sequence ID" value="NII99942.1"/>
    <property type="molecule type" value="Genomic_DNA"/>
</dbReference>
<dbReference type="Proteomes" id="UP000802392">
    <property type="component" value="Unassembled WGS sequence"/>
</dbReference>
<comment type="caution">
    <text evidence="1">The sequence shown here is derived from an EMBL/GenBank/DDBJ whole genome shotgun (WGS) entry which is preliminary data.</text>
</comment>
<accession>A0ABX0TER0</accession>
<gene>
    <name evidence="1" type="ORF">FHR86_000241</name>
</gene>
<dbReference type="RefSeq" id="WP_167263142.1">
    <property type="nucleotide sequence ID" value="NZ_BAAAVO010000002.1"/>
</dbReference>
<reference evidence="1 2" key="1">
    <citation type="submission" date="2020-03" db="EMBL/GenBank/DDBJ databases">
        <title>Genomic Encyclopedia of Type Strains, Phase III (KMG-III): the genomes of soil and plant-associated and newly described type strains.</title>
        <authorList>
            <person name="Whitman W."/>
        </authorList>
    </citation>
    <scope>NUCLEOTIDE SEQUENCE [LARGE SCALE GENOMIC DNA]</scope>
    <source>
        <strain evidence="1 2">CECT 4207</strain>
    </source>
</reference>
<keyword evidence="2" id="KW-1185">Reference proteome</keyword>
<evidence type="ECO:0000313" key="2">
    <source>
        <dbReference type="Proteomes" id="UP000802392"/>
    </source>
</evidence>
<sequence length="192" mass="20899">MRWDSLFDDLQAQYSAELALLRESEVTERARIEFGGIELSDRLRGAVGGRVTILLSNGELVRGRMDSVGSDWFVVSDDSRQWLIPQRSVVSCQGLGRSVLKESSQVRRTLGIASVLRALARDRSALEVFLAAGSGDAHRLHGVMDRVGQDYIDFAVVPRGEARRSGNVSSVMTIPVAAIVAFRSTGGGSLQH</sequence>
<name>A0ABX0TER0_9MICC</name>
<evidence type="ECO:0000313" key="1">
    <source>
        <dbReference type="EMBL" id="NII99942.1"/>
    </source>
</evidence>